<dbReference type="AlphaFoldDB" id="H3BCZ0"/>
<feature type="binding site" evidence="20">
    <location>
        <position position="464"/>
    </location>
    <ligand>
        <name>Fe(3+)</name>
        <dbReference type="ChEBI" id="CHEBI:29034"/>
        <label>1</label>
    </ligand>
</feature>
<feature type="binding site" evidence="19">
    <location>
        <position position="145"/>
    </location>
    <ligand>
        <name>hydrogencarbonate</name>
        <dbReference type="ChEBI" id="CHEBI:17544"/>
        <label>1</label>
    </ligand>
</feature>
<feature type="disulfide bond" evidence="21">
    <location>
        <begin position="616"/>
        <end position="630"/>
    </location>
</feature>
<evidence type="ECO:0000256" key="12">
    <source>
        <dbReference type="ARBA" id="ARBA00023136"/>
    </source>
</evidence>
<feature type="disulfide bond" evidence="21">
    <location>
        <begin position="489"/>
        <end position="575"/>
    </location>
</feature>
<keyword evidence="10 18" id="KW-0408">Iron</keyword>
<feature type="disulfide bond" evidence="21">
    <location>
        <begin position="531"/>
        <end position="548"/>
    </location>
</feature>
<dbReference type="Ensembl" id="ENSLACT00000019899.1">
    <property type="protein sequence ID" value="ENSLACP00000019761.1"/>
    <property type="gene ID" value="ENSLACG00000017376.2"/>
</dbReference>
<feature type="binding site" evidence="20">
    <location>
        <position position="115"/>
    </location>
    <ligand>
        <name>Fe(3+)</name>
        <dbReference type="ChEBI" id="CHEBI:29034"/>
        <label>1</label>
    </ligand>
</feature>
<feature type="disulfide bond" evidence="21">
    <location>
        <begin position="34"/>
        <end position="71"/>
    </location>
</feature>
<dbReference type="PANTHER" id="PTHR11485">
    <property type="entry name" value="TRANSFERRIN"/>
    <property type="match status" value="1"/>
</dbReference>
<dbReference type="PROSITE" id="PS00205">
    <property type="entry name" value="TRANSFERRIN_LIKE_1"/>
    <property type="match status" value="1"/>
</dbReference>
<keyword evidence="3" id="KW-1003">Cell membrane</keyword>
<evidence type="ECO:0000256" key="13">
    <source>
        <dbReference type="ARBA" id="ARBA00023157"/>
    </source>
</evidence>
<keyword evidence="8" id="KW-0677">Repeat</keyword>
<feature type="domain" description="Transferrin-like" evidence="23">
    <location>
        <begin position="379"/>
        <end position="719"/>
    </location>
</feature>
<evidence type="ECO:0000256" key="19">
    <source>
        <dbReference type="PIRSR" id="PIRSR002549-2"/>
    </source>
</evidence>
<reference evidence="24" key="3">
    <citation type="submission" date="2025-09" db="UniProtKB">
        <authorList>
            <consortium name="Ensembl"/>
        </authorList>
    </citation>
    <scope>IDENTIFICATION</scope>
</reference>
<dbReference type="PROSITE" id="PS00207">
    <property type="entry name" value="TRANSFERRIN_LIKE_3"/>
    <property type="match status" value="2"/>
</dbReference>
<feature type="binding site" evidence="19">
    <location>
        <position position="491"/>
    </location>
    <ligand>
        <name>hydrogencarbonate</name>
        <dbReference type="ChEBI" id="CHEBI:17544"/>
        <label>1</label>
    </ligand>
</feature>
<evidence type="ECO:0000256" key="9">
    <source>
        <dbReference type="ARBA" id="ARBA00022833"/>
    </source>
</evidence>
<feature type="binding site" evidence="20">
    <location>
        <position position="219"/>
    </location>
    <ligand>
        <name>Fe(3+)</name>
        <dbReference type="ChEBI" id="CHEBI:29034"/>
        <label>1</label>
    </ligand>
</feature>
<dbReference type="SUPFAM" id="SSF53850">
    <property type="entry name" value="Periplasmic binding protein-like II"/>
    <property type="match status" value="2"/>
</dbReference>
<keyword evidence="6 18" id="KW-0479">Metal-binding</keyword>
<feature type="disulfide bond" evidence="21">
    <location>
        <begin position="195"/>
        <end position="208"/>
    </location>
</feature>
<evidence type="ECO:0000256" key="4">
    <source>
        <dbReference type="ARBA" id="ARBA00022496"/>
    </source>
</evidence>
<comment type="similarity">
    <text evidence="18">Belongs to the transferrin family.</text>
</comment>
<dbReference type="OMA" id="CPVPAMT"/>
<evidence type="ECO:0000256" key="21">
    <source>
        <dbReference type="PIRSR" id="PIRSR002549-4"/>
    </source>
</evidence>
<evidence type="ECO:0000256" key="7">
    <source>
        <dbReference type="ARBA" id="ARBA00022729"/>
    </source>
</evidence>
<keyword evidence="2 18" id="KW-0813">Transport</keyword>
<name>H3BCZ0_LATCH</name>
<keyword evidence="15" id="KW-0449">Lipoprotein</keyword>
<evidence type="ECO:0000256" key="1">
    <source>
        <dbReference type="ARBA" id="ARBA00004609"/>
    </source>
</evidence>
<evidence type="ECO:0000256" key="20">
    <source>
        <dbReference type="PIRSR" id="PIRSR002549-3"/>
    </source>
</evidence>
<dbReference type="SMART" id="SM00094">
    <property type="entry name" value="TR_FER"/>
    <property type="match status" value="2"/>
</dbReference>
<feature type="disulfide bond" evidence="21">
    <location>
        <begin position="545"/>
        <end position="558"/>
    </location>
</feature>
<evidence type="ECO:0000256" key="2">
    <source>
        <dbReference type="ARBA" id="ARBA00022448"/>
    </source>
</evidence>
<gene>
    <name evidence="24" type="primary">MELTF</name>
</gene>
<feature type="disulfide bond" evidence="21">
    <location>
        <begin position="392"/>
        <end position="410"/>
    </location>
</feature>
<dbReference type="Pfam" id="PF00405">
    <property type="entry name" value="Transferrin"/>
    <property type="match status" value="2"/>
</dbReference>
<organism evidence="24 25">
    <name type="scientific">Latimeria chalumnae</name>
    <name type="common">Coelacanth</name>
    <dbReference type="NCBI Taxonomy" id="7897"/>
    <lineage>
        <taxon>Eukaryota</taxon>
        <taxon>Metazoa</taxon>
        <taxon>Chordata</taxon>
        <taxon>Craniata</taxon>
        <taxon>Vertebrata</taxon>
        <taxon>Euteleostomi</taxon>
        <taxon>Coelacanthiformes</taxon>
        <taxon>Coelacanthidae</taxon>
        <taxon>Latimeria</taxon>
    </lineage>
</organism>
<dbReference type="InterPro" id="IPR001156">
    <property type="entry name" value="Transferrin-like_dom"/>
</dbReference>
<evidence type="ECO:0000256" key="5">
    <source>
        <dbReference type="ARBA" id="ARBA00022622"/>
    </source>
</evidence>
<keyword evidence="4 18" id="KW-0410">Iron transport</keyword>
<dbReference type="FunCoup" id="H3BCZ0">
    <property type="interactions" value="317"/>
</dbReference>
<sequence length="745" mass="81938">KNNTLQQQLQGFFFFFFFFLAILFTLGMSQVRWCTISVLELNKCNDMKEAFRGANIHPLLSCVEGTGKMDCVQKIADNLADAVTLDGGYIYQAGKEYDLKPVVGEKYDQDVGTSYYAVAVVSSSNTTININNLRGKKSCHTGLNRTVGWNVPIGYLIDSGRMSVMDCNVSRAVSEFFSASCVPGANIPGYPESLCQLCVGDNAGLNKCEKNDQERYYSYSGAFRCLAESSGEVAFVKHTTVLENTDGRNPAPWAENLQSKNYQLLCRDGSRAEVSEWSNCHLAKVPSHAVVVRPDSDGSLVFRFLNDGQKNYKIESNPNGFKMFDSAAYNGKDLLFKDSTTELVQVSIPSQTYQAWLGTEYLHAVKGLDCAPGRLPEFLRWCVLSRSEILKCADMATSFKSKELKPKIQCVSADSPVNCMEKIKKKEADAVTLDGGYIYTAGETYGLVPAAGESYSADDNGNMYYAVAVVKRSNSNAFTIKDLKGKKSCHTGYQRTAGWNIPIGFLIKQGYIKPKKCKIEQAVSEFFSVSCVPGANQKGFPPNLCELCIGDTKGNDKCARSSNEQYSGYSGAFRCLAEGSGDVAFIKHSTVFDNTDGKNPDPWGAALKSSEFQLLCPNGARADVDQYAQCNLAQVPAHAVMIHPDNNIYAVYGLLDYAQDYFGNDSNQDDFQMFDSSKYEGSDLIFKDSTVKITSVGEKHTYKEWLGKDYLESLEGLYCSGAAAVSSVSMLLLVGVSIFLMSFCM</sequence>
<evidence type="ECO:0000256" key="17">
    <source>
        <dbReference type="ARBA" id="ARBA00072985"/>
    </source>
</evidence>
<dbReference type="EMBL" id="AFYH01019088">
    <property type="status" value="NOT_ANNOTATED_CDS"/>
    <property type="molecule type" value="Genomic_DNA"/>
</dbReference>
<keyword evidence="22" id="KW-0812">Transmembrane</keyword>
<dbReference type="PROSITE" id="PS00206">
    <property type="entry name" value="TRANSFERRIN_LIKE_2"/>
    <property type="match status" value="2"/>
</dbReference>
<evidence type="ECO:0000256" key="22">
    <source>
        <dbReference type="SAM" id="Phobius"/>
    </source>
</evidence>
<feature type="binding site" evidence="19">
    <location>
        <position position="498"/>
    </location>
    <ligand>
        <name>hydrogencarbonate</name>
        <dbReference type="ChEBI" id="CHEBI:17544"/>
        <label>1</label>
    </ligand>
</feature>
<dbReference type="InterPro" id="IPR016357">
    <property type="entry name" value="Transferrin"/>
</dbReference>
<feature type="binding site" evidence="19">
    <location>
        <position position="141"/>
    </location>
    <ligand>
        <name>hydrogencarbonate</name>
        <dbReference type="ChEBI" id="CHEBI:17544"/>
        <label>1</label>
    </ligand>
</feature>
<evidence type="ECO:0000313" key="24">
    <source>
        <dbReference type="Ensembl" id="ENSLACP00000019761.1"/>
    </source>
</evidence>
<evidence type="ECO:0000256" key="16">
    <source>
        <dbReference type="ARBA" id="ARBA00054140"/>
    </source>
</evidence>
<dbReference type="GO" id="GO:0055037">
    <property type="term" value="C:recycling endosome"/>
    <property type="evidence" value="ECO:0007669"/>
    <property type="project" value="TreeGrafter"/>
</dbReference>
<evidence type="ECO:0000256" key="11">
    <source>
        <dbReference type="ARBA" id="ARBA00023065"/>
    </source>
</evidence>
<evidence type="ECO:0000256" key="8">
    <source>
        <dbReference type="ARBA" id="ARBA00022737"/>
    </source>
</evidence>
<reference evidence="25" key="1">
    <citation type="submission" date="2011-08" db="EMBL/GenBank/DDBJ databases">
        <title>The draft genome of Latimeria chalumnae.</title>
        <authorList>
            <person name="Di Palma F."/>
            <person name="Alfoldi J."/>
            <person name="Johnson J."/>
            <person name="Berlin A."/>
            <person name="Gnerre S."/>
            <person name="Jaffe D."/>
            <person name="MacCallum I."/>
            <person name="Young S."/>
            <person name="Walker B.J."/>
            <person name="Lander E."/>
            <person name="Lindblad-Toh K."/>
        </authorList>
    </citation>
    <scope>NUCLEOTIDE SEQUENCE [LARGE SCALE GENOMIC DNA]</scope>
    <source>
        <strain evidence="25">Wild caught</strain>
    </source>
</reference>
<feature type="domain" description="Transferrin-like" evidence="23">
    <location>
        <begin position="31"/>
        <end position="370"/>
    </location>
</feature>
<keyword evidence="25" id="KW-1185">Reference proteome</keyword>
<dbReference type="PROSITE" id="PS51408">
    <property type="entry name" value="TRANSFERRIN_LIKE_4"/>
    <property type="match status" value="2"/>
</dbReference>
<dbReference type="InterPro" id="IPR018195">
    <property type="entry name" value="Transferrin_Fe_BS"/>
</dbReference>
<comment type="subcellular location">
    <subcellularLocation>
        <location evidence="1">Cell membrane</location>
        <topology evidence="1">Lipid-anchor</topology>
        <topology evidence="1">GPI-anchor</topology>
    </subcellularLocation>
</comment>
<dbReference type="PIRSF" id="PIRSF002549">
    <property type="entry name" value="Transferrin"/>
    <property type="match status" value="1"/>
</dbReference>
<evidence type="ECO:0000256" key="14">
    <source>
        <dbReference type="ARBA" id="ARBA00023180"/>
    </source>
</evidence>
<dbReference type="GO" id="GO:0006826">
    <property type="term" value="P:iron ion transport"/>
    <property type="evidence" value="ECO:0007669"/>
    <property type="project" value="UniProtKB-KW"/>
</dbReference>
<feature type="transmembrane region" description="Helical" evidence="22">
    <location>
        <begin position="12"/>
        <end position="33"/>
    </location>
</feature>
<feature type="binding site" evidence="20">
    <location>
        <position position="638"/>
    </location>
    <ligand>
        <name>Fe(3+)</name>
        <dbReference type="ChEBI" id="CHEBI:29034"/>
        <label>1</label>
    </ligand>
</feature>
<feature type="disulfide bond" evidence="21">
    <location>
        <begin position="139"/>
        <end position="225"/>
    </location>
</feature>
<dbReference type="EMBL" id="AFYH01019087">
    <property type="status" value="NOT_ANNOTATED_CDS"/>
    <property type="molecule type" value="Genomic_DNA"/>
</dbReference>
<evidence type="ECO:0000256" key="15">
    <source>
        <dbReference type="ARBA" id="ARBA00023288"/>
    </source>
</evidence>
<feature type="binding site" evidence="20">
    <location>
        <position position="86"/>
    </location>
    <ligand>
        <name>Fe(3+)</name>
        <dbReference type="ChEBI" id="CHEBI:29034"/>
        <label>1</label>
    </ligand>
</feature>
<keyword evidence="5" id="KW-0336">GPI-anchor</keyword>
<evidence type="ECO:0000256" key="6">
    <source>
        <dbReference type="ARBA" id="ARBA00022723"/>
    </source>
</evidence>
<dbReference type="CDD" id="cd13529">
    <property type="entry name" value="PBP2_transferrin"/>
    <property type="match status" value="1"/>
</dbReference>
<keyword evidence="14" id="KW-0325">Glycoprotein</keyword>
<feature type="binding site" evidence="20">
    <location>
        <position position="569"/>
    </location>
    <ligand>
        <name>Fe(3+)</name>
        <dbReference type="ChEBI" id="CHEBI:29034"/>
        <label>2</label>
    </ligand>
</feature>
<dbReference type="GeneTree" id="ENSGT00940000159265"/>
<dbReference type="PRINTS" id="PR00422">
    <property type="entry name" value="TRANSFERRIN"/>
</dbReference>
<dbReference type="GO" id="GO:0005769">
    <property type="term" value="C:early endosome"/>
    <property type="evidence" value="ECO:0007669"/>
    <property type="project" value="TreeGrafter"/>
</dbReference>
<dbReference type="FunFam" id="3.40.190.10:FF:000108">
    <property type="entry name" value="melanotransferrin"/>
    <property type="match status" value="2"/>
</dbReference>
<feature type="disulfide bond" evidence="21">
    <location>
        <begin position="181"/>
        <end position="198"/>
    </location>
</feature>
<feature type="binding site" evidence="20">
    <location>
        <position position="288"/>
    </location>
    <ligand>
        <name>Fe(3+)</name>
        <dbReference type="ChEBI" id="CHEBI:29034"/>
        <label>1</label>
    </ligand>
</feature>
<evidence type="ECO:0000313" key="25">
    <source>
        <dbReference type="Proteomes" id="UP000008672"/>
    </source>
</evidence>
<keyword evidence="11 18" id="KW-0406">Ion transport</keyword>
<feature type="binding site" evidence="19">
    <location>
        <position position="495"/>
    </location>
    <ligand>
        <name>hydrogencarbonate</name>
        <dbReference type="ChEBI" id="CHEBI:17544"/>
        <label>1</label>
    </ligand>
</feature>
<keyword evidence="22" id="KW-1133">Transmembrane helix</keyword>
<keyword evidence="9" id="KW-0862">Zinc</keyword>
<feature type="transmembrane region" description="Helical" evidence="22">
    <location>
        <begin position="721"/>
        <end position="744"/>
    </location>
</feature>
<dbReference type="GO" id="GO:0005886">
    <property type="term" value="C:plasma membrane"/>
    <property type="evidence" value="ECO:0007669"/>
    <property type="project" value="UniProtKB-SubCell"/>
</dbReference>
<dbReference type="STRING" id="7897.ENSLACP00000019761"/>
<accession>H3BCZ0</accession>
<dbReference type="PANTHER" id="PTHR11485:SF21">
    <property type="entry name" value="MELANOTRANSFERRIN"/>
    <property type="match status" value="1"/>
</dbReference>
<feature type="disulfide bond" evidence="21">
    <location>
        <begin position="266"/>
        <end position="280"/>
    </location>
</feature>
<evidence type="ECO:0000256" key="18">
    <source>
        <dbReference type="PIRNR" id="PIRNR002549"/>
    </source>
</evidence>
<dbReference type="InParanoid" id="H3BCZ0"/>
<proteinExistence type="inferred from homology"/>
<dbReference type="Proteomes" id="UP000008672">
    <property type="component" value="Unassembled WGS sequence"/>
</dbReference>
<dbReference type="GO" id="GO:0005615">
    <property type="term" value="C:extracellular space"/>
    <property type="evidence" value="ECO:0007669"/>
    <property type="project" value="InterPro"/>
</dbReference>
<dbReference type="GO" id="GO:0098552">
    <property type="term" value="C:side of membrane"/>
    <property type="evidence" value="ECO:0007669"/>
    <property type="project" value="UniProtKB-KW"/>
</dbReference>
<protein>
    <recommendedName>
        <fullName evidence="17">Melanotransferrin</fullName>
    </recommendedName>
</protein>
<feature type="binding site" evidence="20">
    <location>
        <position position="434"/>
    </location>
    <ligand>
        <name>Fe(3+)</name>
        <dbReference type="ChEBI" id="CHEBI:29034"/>
        <label>1</label>
    </ligand>
</feature>
<evidence type="ECO:0000256" key="10">
    <source>
        <dbReference type="ARBA" id="ARBA00023004"/>
    </source>
</evidence>
<dbReference type="EMBL" id="AFYH01019089">
    <property type="status" value="NOT_ANNOTATED_CDS"/>
    <property type="molecule type" value="Genomic_DNA"/>
</dbReference>
<feature type="disulfide bond" evidence="21">
    <location>
        <begin position="44"/>
        <end position="62"/>
    </location>
</feature>
<dbReference type="GO" id="GO:0046872">
    <property type="term" value="F:metal ion binding"/>
    <property type="evidence" value="ECO:0007669"/>
    <property type="project" value="UniProtKB-KW"/>
</dbReference>
<dbReference type="Gene3D" id="3.40.190.10">
    <property type="entry name" value="Periplasmic binding protein-like II"/>
    <property type="match status" value="4"/>
</dbReference>
<evidence type="ECO:0000259" key="23">
    <source>
        <dbReference type="PROSITE" id="PS51408"/>
    </source>
</evidence>
<feature type="disulfide bond" evidence="21">
    <location>
        <begin position="382"/>
        <end position="419"/>
    </location>
</feature>
<keyword evidence="13 21" id="KW-1015">Disulfide bond</keyword>
<comment type="function">
    <text evidence="16">Involved in iron cellular uptake. Seems to be internalized and then recycled back to the cell membrane. Binds a single atom of iron per subunit. Could also bind zinc.</text>
</comment>
<keyword evidence="12 22" id="KW-0472">Membrane</keyword>
<feature type="binding site" evidence="19">
    <location>
        <position position="148"/>
    </location>
    <ligand>
        <name>hydrogencarbonate</name>
        <dbReference type="ChEBI" id="CHEBI:17544"/>
        <label>1</label>
    </ligand>
</feature>
<feature type="binding site" evidence="19">
    <location>
        <position position="497"/>
    </location>
    <ligand>
        <name>hydrogencarbonate</name>
        <dbReference type="ChEBI" id="CHEBI:17544"/>
        <label>1</label>
    </ligand>
</feature>
<reference evidence="24" key="2">
    <citation type="submission" date="2025-08" db="UniProtKB">
        <authorList>
            <consortium name="Ensembl"/>
        </authorList>
    </citation>
    <scope>IDENTIFICATION</scope>
</reference>
<evidence type="ECO:0000256" key="3">
    <source>
        <dbReference type="ARBA" id="ARBA00022475"/>
    </source>
</evidence>
<keyword evidence="7" id="KW-0732">Signal</keyword>
<dbReference type="eggNOG" id="ENOG502QSZB">
    <property type="taxonomic scope" value="Eukaryota"/>
</dbReference>